<dbReference type="InterPro" id="IPR050988">
    <property type="entry name" value="Mannitol_DH/Oxidoreductase"/>
</dbReference>
<dbReference type="InterPro" id="IPR013131">
    <property type="entry name" value="Mannitol_DH_N"/>
</dbReference>
<dbReference type="SUPFAM" id="SSF51735">
    <property type="entry name" value="NAD(P)-binding Rossmann-fold domains"/>
    <property type="match status" value="1"/>
</dbReference>
<dbReference type="SUPFAM" id="SSF48179">
    <property type="entry name" value="6-phosphogluconate dehydrogenase C-terminal domain-like"/>
    <property type="match status" value="1"/>
</dbReference>
<dbReference type="EMBL" id="MPZM01000045">
    <property type="protein sequence ID" value="PPL14896.1"/>
    <property type="molecule type" value="Genomic_DNA"/>
</dbReference>
<dbReference type="FunFam" id="3.40.50.720:FF:000129">
    <property type="entry name" value="D-mannonate oxidoreductase"/>
    <property type="match status" value="1"/>
</dbReference>
<protein>
    <submittedName>
        <fullName evidence="6">Fructuronate reductase</fullName>
    </submittedName>
</protein>
<evidence type="ECO:0000256" key="3">
    <source>
        <dbReference type="ARBA" id="ARBA00061451"/>
    </source>
</evidence>
<dbReference type="InterPro" id="IPR013118">
    <property type="entry name" value="Mannitol_DH_C"/>
</dbReference>
<dbReference type="InterPro" id="IPR008927">
    <property type="entry name" value="6-PGluconate_DH-like_C_sf"/>
</dbReference>
<evidence type="ECO:0000259" key="5">
    <source>
        <dbReference type="Pfam" id="PF08125"/>
    </source>
</evidence>
<dbReference type="PANTHER" id="PTHR43362:SF7">
    <property type="entry name" value="D-MANNONATE OXIDOREDUCTASE"/>
    <property type="match status" value="1"/>
</dbReference>
<name>A0A2P5TJ62_9GAMM</name>
<feature type="domain" description="Mannitol dehydrogenase C-terminal" evidence="5">
    <location>
        <begin position="287"/>
        <end position="479"/>
    </location>
</feature>
<dbReference type="Gene3D" id="3.40.50.720">
    <property type="entry name" value="NAD(P)-binding Rossmann-like Domain"/>
    <property type="match status" value="1"/>
</dbReference>
<sequence length="491" mass="53906">MTNVDKNIVNAELNPNVKKVSYDRSHLKTRIVHLGFGAFHRAHQALFNDELAASHNSDWGQCVVKLFSGADEISALRAQDHLYTVVEKGAEQTDVKVIGVVRESLHPQLDGIDAVLEKMAEPDVAIISLTITEKGYCVDPATGRLDKDNALIAHDLLDPAHPQSAIGYLVQALQIRRERGLGGFSVMSCDNVPENGQLVRQVVLDFAAQRDPELADWIGTHASFPCTMVDRIVPAATADSLAEITELLGVADPCAIACEPFRQWVIEDHFVAGRPQWERVGAELVQDVVPFEEMKLRMLNGSHSFLAYLGYLGGYQHIDETMTDAHYRRAALALMTQEQAPTLNMPAGTDLTAYAEMLIERFANPNLKHRTWQIAMDGSQKLPQRLLQPVRTHLQRGTDFPHLALGVAGWMRYVSGVDEQGQAIDVRDPMAAQLKTICDQHGLNISVVPALAGVEAIFGTDLAAEPQFIDAVTQAYTRLMTDGARAAVAAL</sequence>
<evidence type="ECO:0000313" key="6">
    <source>
        <dbReference type="EMBL" id="PPL14896.1"/>
    </source>
</evidence>
<proteinExistence type="inferred from homology"/>
<evidence type="ECO:0000259" key="4">
    <source>
        <dbReference type="Pfam" id="PF01232"/>
    </source>
</evidence>
<dbReference type="Gene3D" id="1.10.1040.10">
    <property type="entry name" value="N-(1-d-carboxylethyl)-l-norvaline Dehydrogenase, domain 2"/>
    <property type="match status" value="1"/>
</dbReference>
<keyword evidence="1" id="KW-0560">Oxidoreductase</keyword>
<keyword evidence="2" id="KW-0520">NAD</keyword>
<organism evidence="6 7">
    <name type="scientific">Oceanisphaera arctica</name>
    <dbReference type="NCBI Taxonomy" id="641510"/>
    <lineage>
        <taxon>Bacteria</taxon>
        <taxon>Pseudomonadati</taxon>
        <taxon>Pseudomonadota</taxon>
        <taxon>Gammaproteobacteria</taxon>
        <taxon>Aeromonadales</taxon>
        <taxon>Aeromonadaceae</taxon>
        <taxon>Oceanisphaera</taxon>
    </lineage>
</organism>
<dbReference type="Proteomes" id="UP000242231">
    <property type="component" value="Unassembled WGS sequence"/>
</dbReference>
<dbReference type="Pfam" id="PF01232">
    <property type="entry name" value="Mannitol_dh"/>
    <property type="match status" value="1"/>
</dbReference>
<dbReference type="AlphaFoldDB" id="A0A2P5TJ62"/>
<accession>A0A2P5TJ62</accession>
<evidence type="ECO:0000256" key="2">
    <source>
        <dbReference type="ARBA" id="ARBA00023027"/>
    </source>
</evidence>
<dbReference type="PANTHER" id="PTHR43362">
    <property type="entry name" value="MANNITOL DEHYDROGENASE DSF1-RELATED"/>
    <property type="match status" value="1"/>
</dbReference>
<dbReference type="PRINTS" id="PR00084">
    <property type="entry name" value="MTLDHDRGNASE"/>
</dbReference>
<dbReference type="NCBIfam" id="NF011611">
    <property type="entry name" value="PRK15037.1"/>
    <property type="match status" value="1"/>
</dbReference>
<dbReference type="Pfam" id="PF08125">
    <property type="entry name" value="Mannitol_dh_C"/>
    <property type="match status" value="1"/>
</dbReference>
<dbReference type="GO" id="GO:0008866">
    <property type="term" value="F:fructuronate reductase activity"/>
    <property type="evidence" value="ECO:0007669"/>
    <property type="project" value="TreeGrafter"/>
</dbReference>
<comment type="similarity">
    <text evidence="3">Belongs to the mannitol dehydrogenase family. UxuB subfamily.</text>
</comment>
<gene>
    <name evidence="6" type="ORF">UN63_14370</name>
</gene>
<dbReference type="OrthoDB" id="271711at2"/>
<dbReference type="InterPro" id="IPR036291">
    <property type="entry name" value="NAD(P)-bd_dom_sf"/>
</dbReference>
<dbReference type="InterPro" id="IPR000669">
    <property type="entry name" value="Mannitol_DH"/>
</dbReference>
<dbReference type="FunFam" id="1.10.1040.10:FF:000020">
    <property type="entry name" value="D-mannonate oxidoreductase, NAD-binding"/>
    <property type="match status" value="1"/>
</dbReference>
<keyword evidence="7" id="KW-1185">Reference proteome</keyword>
<feature type="domain" description="Mannitol dehydrogenase N-terminal" evidence="4">
    <location>
        <begin position="30"/>
        <end position="278"/>
    </location>
</feature>
<reference evidence="7" key="1">
    <citation type="submission" date="2016-11" db="EMBL/GenBank/DDBJ databases">
        <authorList>
            <person name="Sisinthy S."/>
            <person name="Ara S."/>
            <person name="Gundlapally S.R."/>
        </authorList>
    </citation>
    <scope>NUCLEOTIDE SEQUENCE [LARGE SCALE GENOMIC DNA]</scope>
    <source>
        <strain evidence="7">V1-41</strain>
    </source>
</reference>
<evidence type="ECO:0000256" key="1">
    <source>
        <dbReference type="ARBA" id="ARBA00023002"/>
    </source>
</evidence>
<evidence type="ECO:0000313" key="7">
    <source>
        <dbReference type="Proteomes" id="UP000242231"/>
    </source>
</evidence>
<dbReference type="RefSeq" id="WP_104487775.1">
    <property type="nucleotide sequence ID" value="NZ_BMYB01000031.1"/>
</dbReference>
<dbReference type="GO" id="GO:0042840">
    <property type="term" value="P:D-glucuronate catabolic process"/>
    <property type="evidence" value="ECO:0007669"/>
    <property type="project" value="TreeGrafter"/>
</dbReference>
<dbReference type="InterPro" id="IPR013328">
    <property type="entry name" value="6PGD_dom2"/>
</dbReference>
<comment type="caution">
    <text evidence="6">The sequence shown here is derived from an EMBL/GenBank/DDBJ whole genome shotgun (WGS) entry which is preliminary data.</text>
</comment>